<dbReference type="AlphaFoldDB" id="X1HTT2"/>
<dbReference type="PANTHER" id="PTHR36566:SF1">
    <property type="entry name" value="PYRIDINIUM-3,5-BISTHIOCARBOXYLIC ACID MONONUCLEOTIDE NICKEL INSERTION PROTEIN"/>
    <property type="match status" value="1"/>
</dbReference>
<sequence length="278" mass="30436">DAFNGISGDMILGSFVDCFIPFGYLKKEIGKLNLKNVKLEKRTIKKSKILATKVNVLFGEVIKPSTLSSIKKIIIKSNLDRDIKKDSIEIFTNLARAEAKVHGTSTNKVHLHEIGAVDAIVDIVGAVCCFYKINPGTVLSSPINVGSGTVKTAHGILPVPAPATAELLKGVPIYSGDLNTELCTPTGAAIITHYAKGYTKLPNLIVDKIGYGAGEKEFENTPNILRLFLGHLEDDFKHEEIVVVQTNIDDMNPEIYSEVYEKLFKLKALDVYLTPVHM</sequence>
<gene>
    <name evidence="2" type="ORF">S03H2_37409</name>
</gene>
<feature type="non-terminal residue" evidence="2">
    <location>
        <position position="278"/>
    </location>
</feature>
<name>X1HTT2_9ZZZZ</name>
<dbReference type="NCBIfam" id="TIGR00299">
    <property type="entry name" value="nickel pincer cofactor biosynthesis protein LarC"/>
    <property type="match status" value="1"/>
</dbReference>
<dbReference type="Gene3D" id="3.30.70.1380">
    <property type="entry name" value="Transcriptional regulatory protein pf0864 domain like"/>
    <property type="match status" value="1"/>
</dbReference>
<evidence type="ECO:0000256" key="1">
    <source>
        <dbReference type="ARBA" id="ARBA00022596"/>
    </source>
</evidence>
<dbReference type="Pfam" id="PF01969">
    <property type="entry name" value="Ni_insertion"/>
    <property type="match status" value="1"/>
</dbReference>
<reference evidence="2" key="1">
    <citation type="journal article" date="2014" name="Front. Microbiol.">
        <title>High frequency of phylogenetically diverse reductive dehalogenase-homologous genes in deep subseafloor sedimentary metagenomes.</title>
        <authorList>
            <person name="Kawai M."/>
            <person name="Futagami T."/>
            <person name="Toyoda A."/>
            <person name="Takaki Y."/>
            <person name="Nishi S."/>
            <person name="Hori S."/>
            <person name="Arai W."/>
            <person name="Tsubouchi T."/>
            <person name="Morono Y."/>
            <person name="Uchiyama I."/>
            <person name="Ito T."/>
            <person name="Fujiyama A."/>
            <person name="Inagaki F."/>
            <person name="Takami H."/>
        </authorList>
    </citation>
    <scope>NUCLEOTIDE SEQUENCE</scope>
    <source>
        <strain evidence="2">Expedition CK06-06</strain>
    </source>
</reference>
<proteinExistence type="predicted"/>
<organism evidence="2">
    <name type="scientific">marine sediment metagenome</name>
    <dbReference type="NCBI Taxonomy" id="412755"/>
    <lineage>
        <taxon>unclassified sequences</taxon>
        <taxon>metagenomes</taxon>
        <taxon>ecological metagenomes</taxon>
    </lineage>
</organism>
<evidence type="ECO:0000313" key="2">
    <source>
        <dbReference type="EMBL" id="GAH48698.1"/>
    </source>
</evidence>
<keyword evidence="1" id="KW-0533">Nickel</keyword>
<feature type="non-terminal residue" evidence="2">
    <location>
        <position position="1"/>
    </location>
</feature>
<dbReference type="PANTHER" id="PTHR36566">
    <property type="entry name" value="NICKEL INSERTION PROTEIN-RELATED"/>
    <property type="match status" value="1"/>
</dbReference>
<dbReference type="EMBL" id="BARU01023025">
    <property type="protein sequence ID" value="GAH48698.1"/>
    <property type="molecule type" value="Genomic_DNA"/>
</dbReference>
<dbReference type="InterPro" id="IPR002822">
    <property type="entry name" value="Ni_insertion"/>
</dbReference>
<protein>
    <recommendedName>
        <fullName evidence="3">LarC family nickel insertion protein</fullName>
    </recommendedName>
</protein>
<accession>X1HTT2</accession>
<evidence type="ECO:0008006" key="3">
    <source>
        <dbReference type="Google" id="ProtNLM"/>
    </source>
</evidence>
<comment type="caution">
    <text evidence="2">The sequence shown here is derived from an EMBL/GenBank/DDBJ whole genome shotgun (WGS) entry which is preliminary data.</text>
</comment>